<evidence type="ECO:0000256" key="2">
    <source>
        <dbReference type="ARBA" id="ARBA00023015"/>
    </source>
</evidence>
<dbReference type="RefSeq" id="WP_068130071.1">
    <property type="nucleotide sequence ID" value="NZ_CP042914.1"/>
</dbReference>
<sequence>MPEPPKLSRRERQIMDAVFALGEATVKQVVEAISDAPTAMAVRRMMHILEEKGHLKRRESGRTVIYSPREPRVKAGRSALQNVLETFFGGSLEEALAAHLHSRKEEISDEEQSRLIALIEQAKREGR</sequence>
<evidence type="ECO:0000256" key="3">
    <source>
        <dbReference type="ARBA" id="ARBA00023125"/>
    </source>
</evidence>
<dbReference type="Proteomes" id="UP000325286">
    <property type="component" value="Chromosome"/>
</dbReference>
<dbReference type="Pfam" id="PF03965">
    <property type="entry name" value="Penicillinase_R"/>
    <property type="match status" value="1"/>
</dbReference>
<proteinExistence type="inferred from homology"/>
<evidence type="ECO:0000313" key="5">
    <source>
        <dbReference type="EMBL" id="QEG38176.1"/>
    </source>
</evidence>
<dbReference type="InterPro" id="IPR005650">
    <property type="entry name" value="BlaI_family"/>
</dbReference>
<dbReference type="EMBL" id="CP042914">
    <property type="protein sequence ID" value="QEG38176.1"/>
    <property type="molecule type" value="Genomic_DNA"/>
</dbReference>
<dbReference type="GO" id="GO:0045892">
    <property type="term" value="P:negative regulation of DNA-templated transcription"/>
    <property type="evidence" value="ECO:0007669"/>
    <property type="project" value="InterPro"/>
</dbReference>
<keyword evidence="4" id="KW-0804">Transcription</keyword>
<dbReference type="GO" id="GO:0003677">
    <property type="term" value="F:DNA binding"/>
    <property type="evidence" value="ECO:0007669"/>
    <property type="project" value="UniProtKB-KW"/>
</dbReference>
<evidence type="ECO:0000256" key="4">
    <source>
        <dbReference type="ARBA" id="ARBA00023163"/>
    </source>
</evidence>
<dbReference type="Gene3D" id="1.10.10.10">
    <property type="entry name" value="Winged helix-like DNA-binding domain superfamily/Winged helix DNA-binding domain"/>
    <property type="match status" value="1"/>
</dbReference>
<keyword evidence="2" id="KW-0805">Transcription regulation</keyword>
<dbReference type="OrthoDB" id="279010at2"/>
<comment type="similarity">
    <text evidence="1">Belongs to the BlaI transcriptional regulatory family.</text>
</comment>
<keyword evidence="3" id="KW-0238">DNA-binding</keyword>
<keyword evidence="6" id="KW-1185">Reference proteome</keyword>
<protein>
    <submittedName>
        <fullName evidence="5">Penicillinase repressor</fullName>
    </submittedName>
</protein>
<dbReference type="SUPFAM" id="SSF46785">
    <property type="entry name" value="Winged helix' DNA-binding domain"/>
    <property type="match status" value="1"/>
</dbReference>
<accession>A0A5B9QMC1</accession>
<name>A0A5B9QMC1_9BACT</name>
<dbReference type="InterPro" id="IPR036388">
    <property type="entry name" value="WH-like_DNA-bd_sf"/>
</dbReference>
<dbReference type="AlphaFoldDB" id="A0A5B9QMC1"/>
<reference evidence="5 6" key="1">
    <citation type="submission" date="2019-08" db="EMBL/GenBank/DDBJ databases">
        <title>Deep-cultivation of Planctomycetes and their phenomic and genomic characterization uncovers novel biology.</title>
        <authorList>
            <person name="Wiegand S."/>
            <person name="Jogler M."/>
            <person name="Boedeker C."/>
            <person name="Pinto D."/>
            <person name="Vollmers J."/>
            <person name="Rivas-Marin E."/>
            <person name="Kohn T."/>
            <person name="Peeters S.H."/>
            <person name="Heuer A."/>
            <person name="Rast P."/>
            <person name="Oberbeckmann S."/>
            <person name="Bunk B."/>
            <person name="Jeske O."/>
            <person name="Meyerdierks A."/>
            <person name="Storesund J.E."/>
            <person name="Kallscheuer N."/>
            <person name="Luecker S."/>
            <person name="Lage O.M."/>
            <person name="Pohl T."/>
            <person name="Merkel B.J."/>
            <person name="Hornburger P."/>
            <person name="Mueller R.-W."/>
            <person name="Bruemmer F."/>
            <person name="Labrenz M."/>
            <person name="Spormann A.M."/>
            <person name="Op den Camp H."/>
            <person name="Overmann J."/>
            <person name="Amann R."/>
            <person name="Jetten M.S.M."/>
            <person name="Mascher T."/>
            <person name="Medema M.H."/>
            <person name="Devos D.P."/>
            <person name="Kaster A.-K."/>
            <person name="Ovreas L."/>
            <person name="Rohde M."/>
            <person name="Galperin M.Y."/>
            <person name="Jogler C."/>
        </authorList>
    </citation>
    <scope>NUCLEOTIDE SEQUENCE [LARGE SCALE GENOMIC DNA]</scope>
    <source>
        <strain evidence="5 6">UC8</strain>
    </source>
</reference>
<gene>
    <name evidence="5" type="primary">blaI_1</name>
    <name evidence="5" type="ORF">UC8_01290</name>
</gene>
<evidence type="ECO:0000256" key="1">
    <source>
        <dbReference type="ARBA" id="ARBA00011046"/>
    </source>
</evidence>
<organism evidence="5 6">
    <name type="scientific">Roseimaritima ulvae</name>
    <dbReference type="NCBI Taxonomy" id="980254"/>
    <lineage>
        <taxon>Bacteria</taxon>
        <taxon>Pseudomonadati</taxon>
        <taxon>Planctomycetota</taxon>
        <taxon>Planctomycetia</taxon>
        <taxon>Pirellulales</taxon>
        <taxon>Pirellulaceae</taxon>
        <taxon>Roseimaritima</taxon>
    </lineage>
</organism>
<dbReference type="InterPro" id="IPR036390">
    <property type="entry name" value="WH_DNA-bd_sf"/>
</dbReference>
<dbReference type="KEGG" id="rul:UC8_01290"/>
<evidence type="ECO:0000313" key="6">
    <source>
        <dbReference type="Proteomes" id="UP000325286"/>
    </source>
</evidence>